<dbReference type="STRING" id="1037660.A0A066W9H0"/>
<dbReference type="InParanoid" id="A0A066W9H0"/>
<dbReference type="AlphaFoldDB" id="A0A066W9H0"/>
<comment type="caution">
    <text evidence="1">The sequence shown here is derived from an EMBL/GenBank/DDBJ whole genome shotgun (WGS) entry which is preliminary data.</text>
</comment>
<reference evidence="1 2" key="1">
    <citation type="submission" date="2014-05" db="EMBL/GenBank/DDBJ databases">
        <title>Draft genome sequence of a rare smut relative, Tilletiaria anomala UBC 951.</title>
        <authorList>
            <consortium name="DOE Joint Genome Institute"/>
            <person name="Toome M."/>
            <person name="Kuo A."/>
            <person name="Henrissat B."/>
            <person name="Lipzen A."/>
            <person name="Tritt A."/>
            <person name="Yoshinaga Y."/>
            <person name="Zane M."/>
            <person name="Barry K."/>
            <person name="Grigoriev I.V."/>
            <person name="Spatafora J.W."/>
            <person name="Aimea M.C."/>
        </authorList>
    </citation>
    <scope>NUCLEOTIDE SEQUENCE [LARGE SCALE GENOMIC DNA]</scope>
    <source>
        <strain evidence="1 2">UBC 951</strain>
    </source>
</reference>
<accession>A0A066W9H0</accession>
<dbReference type="OrthoDB" id="4951845at2759"/>
<name>A0A066W9H0_TILAU</name>
<dbReference type="EMBL" id="JMSN01000028">
    <property type="protein sequence ID" value="KDN47729.1"/>
    <property type="molecule type" value="Genomic_DNA"/>
</dbReference>
<organism evidence="1 2">
    <name type="scientific">Tilletiaria anomala (strain ATCC 24038 / CBS 436.72 / UBC 951)</name>
    <dbReference type="NCBI Taxonomy" id="1037660"/>
    <lineage>
        <taxon>Eukaryota</taxon>
        <taxon>Fungi</taxon>
        <taxon>Dikarya</taxon>
        <taxon>Basidiomycota</taxon>
        <taxon>Ustilaginomycotina</taxon>
        <taxon>Exobasidiomycetes</taxon>
        <taxon>Georgefischeriales</taxon>
        <taxon>Tilletiariaceae</taxon>
        <taxon>Tilletiaria</taxon>
    </lineage>
</organism>
<sequence>MRSKGNAAALHRNTSGLILFDLSVSKGSNKHFSPHTTNSVLDLKLLNARYERQGLTFVQIRKGSAHKVAKNFTVPTLELSDRSQSSQAHLNYFGISAGSNIAAFVNGYIANLIPHSASLFISGVYAAHHADSKEYLEHRKIGTATPAKVWSTHGEDKKTHIQQFNSFLRPVEAMLETEPALAEDGSDAAAKQGPRGLAGIPHSTHVDFCLFGAYAISCTARASVSDDLWSAPAPAKWVSGLHECGPDLIQDLFC</sequence>
<dbReference type="Gene3D" id="1.20.1050.10">
    <property type="match status" value="1"/>
</dbReference>
<proteinExistence type="predicted"/>
<evidence type="ECO:0000313" key="2">
    <source>
        <dbReference type="Proteomes" id="UP000027361"/>
    </source>
</evidence>
<dbReference type="RefSeq" id="XP_013243921.1">
    <property type="nucleotide sequence ID" value="XM_013388467.1"/>
</dbReference>
<dbReference type="Proteomes" id="UP000027361">
    <property type="component" value="Unassembled WGS sequence"/>
</dbReference>
<dbReference type="OMA" id="HIVDSWN"/>
<dbReference type="HOGENOM" id="CLU_1094925_0_0_1"/>
<dbReference type="GeneID" id="25266463"/>
<gene>
    <name evidence="1" type="ORF">K437DRAFT_273587</name>
</gene>
<evidence type="ECO:0000313" key="1">
    <source>
        <dbReference type="EMBL" id="KDN47729.1"/>
    </source>
</evidence>
<protein>
    <submittedName>
        <fullName evidence="1">Uncharacterized protein</fullName>
    </submittedName>
</protein>
<keyword evidence="2" id="KW-1185">Reference proteome</keyword>